<reference evidence="4" key="1">
    <citation type="submission" date="2017-08" db="EMBL/GenBank/DDBJ databases">
        <title>Direct submision.</title>
        <authorList>
            <person name="Kim S.-J."/>
            <person name="Rhee S.-K."/>
        </authorList>
    </citation>
    <scope>NUCLEOTIDE SEQUENCE [LARGE SCALE GENOMIC DNA]</scope>
    <source>
        <strain evidence="4">GI5</strain>
    </source>
</reference>
<dbReference type="AlphaFoldDB" id="A0A2K9LR61"/>
<feature type="region of interest" description="Disordered" evidence="2">
    <location>
        <begin position="309"/>
        <end position="338"/>
    </location>
</feature>
<feature type="compositionally biased region" description="Polar residues" evidence="2">
    <location>
        <begin position="309"/>
        <end position="318"/>
    </location>
</feature>
<proteinExistence type="predicted"/>
<evidence type="ECO:0008006" key="5">
    <source>
        <dbReference type="Google" id="ProtNLM"/>
    </source>
</evidence>
<dbReference type="Gene3D" id="3.40.50.300">
    <property type="entry name" value="P-loop containing nucleotide triphosphate hydrolases"/>
    <property type="match status" value="1"/>
</dbReference>
<dbReference type="GO" id="GO:0009432">
    <property type="term" value="P:SOS response"/>
    <property type="evidence" value="ECO:0007669"/>
    <property type="project" value="InterPro"/>
</dbReference>
<organism evidence="3 4">
    <name type="scientific">Ketobacter alkanivorans</name>
    <dbReference type="NCBI Taxonomy" id="1917421"/>
    <lineage>
        <taxon>Bacteria</taxon>
        <taxon>Pseudomonadati</taxon>
        <taxon>Pseudomonadota</taxon>
        <taxon>Gammaproteobacteria</taxon>
        <taxon>Pseudomonadales</taxon>
        <taxon>Ketobacteraceae</taxon>
        <taxon>Ketobacter</taxon>
    </lineage>
</organism>
<dbReference type="NCBIfam" id="NF033429">
    <property type="entry name" value="ImuA_translesion"/>
    <property type="match status" value="1"/>
</dbReference>
<protein>
    <recommendedName>
        <fullName evidence="5">SOS cell division inhibitor SulA</fullName>
    </recommendedName>
</protein>
<dbReference type="SUPFAM" id="SSF52540">
    <property type="entry name" value="P-loop containing nucleoside triphosphate hydrolases"/>
    <property type="match status" value="1"/>
</dbReference>
<dbReference type="EMBL" id="CP022684">
    <property type="protein sequence ID" value="AUM14826.1"/>
    <property type="molecule type" value="Genomic_DNA"/>
</dbReference>
<evidence type="ECO:0000256" key="1">
    <source>
        <dbReference type="ARBA" id="ARBA00022763"/>
    </source>
</evidence>
<dbReference type="InterPro" id="IPR047610">
    <property type="entry name" value="ImuA_translesion"/>
</dbReference>
<dbReference type="GO" id="GO:0051782">
    <property type="term" value="P:negative regulation of cell division"/>
    <property type="evidence" value="ECO:0007669"/>
    <property type="project" value="InterPro"/>
</dbReference>
<dbReference type="KEGG" id="kak:Kalk_03120"/>
<evidence type="ECO:0000256" key="2">
    <source>
        <dbReference type="SAM" id="MobiDB-lite"/>
    </source>
</evidence>
<name>A0A2K9LR61_9GAMM</name>
<gene>
    <name evidence="3" type="ORF">Kalk_03120</name>
</gene>
<dbReference type="PANTHER" id="PTHR35369:SF3">
    <property type="entry name" value="TRANSLESION DNA SYNTHESIS-ASSOCIATED PROTEIN IMUA"/>
    <property type="match status" value="1"/>
</dbReference>
<dbReference type="GO" id="GO:0006281">
    <property type="term" value="P:DNA repair"/>
    <property type="evidence" value="ECO:0007669"/>
    <property type="project" value="TreeGrafter"/>
</dbReference>
<keyword evidence="4" id="KW-1185">Reference proteome</keyword>
<dbReference type="InterPro" id="IPR004596">
    <property type="entry name" value="Cell_div_suppressor_SulA"/>
</dbReference>
<dbReference type="Pfam" id="PF03846">
    <property type="entry name" value="SulA"/>
    <property type="match status" value="1"/>
</dbReference>
<evidence type="ECO:0000313" key="4">
    <source>
        <dbReference type="Proteomes" id="UP000235116"/>
    </source>
</evidence>
<dbReference type="Proteomes" id="UP000235116">
    <property type="component" value="Chromosome"/>
</dbReference>
<evidence type="ECO:0000313" key="3">
    <source>
        <dbReference type="EMBL" id="AUM14826.1"/>
    </source>
</evidence>
<keyword evidence="1" id="KW-0227">DNA damage</keyword>
<dbReference type="InterPro" id="IPR027417">
    <property type="entry name" value="P-loop_NTPase"/>
</dbReference>
<dbReference type="PANTHER" id="PTHR35369">
    <property type="entry name" value="BLR3025 PROTEIN-RELATED"/>
    <property type="match status" value="1"/>
</dbReference>
<sequence>MHAAIQQDTQPSGLDQMTGAGYFLRCTPKSQFCHITSPFFIRASVTQAPLFNTVLHHAFKCLAATKILYIITVFVTRFEPLNMSAAKPQLNHILQHPAIWRAADGMRGKQWQPLETIATGFHTLDQALPDGGLPCDSVAEILCPHWGCGETELVSSALASLSQQSRWLVWVNPPWLPYAPALRQQGIQLENTLIIHSKQDKDMLWAMEQCLASGACSVVQGWPHNPTPQQIRRLQLAAQKGHSLCLLMRPQAHMQQPSPAPLRLELGALQHNIQVRVVKCRGHWGSPWLHLPRHDLDHRAAFTVRTAANKTISQDQIPQTPPSGAGYSQHSPLSPPGT</sequence>
<dbReference type="InterPro" id="IPR050356">
    <property type="entry name" value="SulA_CellDiv_inhibitor"/>
</dbReference>
<accession>A0A2K9LR61</accession>